<dbReference type="Gene3D" id="1.10.10.10">
    <property type="entry name" value="Winged helix-like DNA-binding domain superfamily/Winged helix DNA-binding domain"/>
    <property type="match status" value="1"/>
</dbReference>
<keyword evidence="2" id="KW-0067">ATP-binding</keyword>
<dbReference type="PANTHER" id="PTHR16305:SF35">
    <property type="entry name" value="TRANSCRIPTIONAL ACTIVATOR DOMAIN"/>
    <property type="match status" value="1"/>
</dbReference>
<evidence type="ECO:0000313" key="4">
    <source>
        <dbReference type="EMBL" id="RKS75305.1"/>
    </source>
</evidence>
<dbReference type="PRINTS" id="PR00038">
    <property type="entry name" value="HTHLUXR"/>
</dbReference>
<feature type="domain" description="HTH luxR-type" evidence="3">
    <location>
        <begin position="848"/>
        <end position="911"/>
    </location>
</feature>
<sequence>MIASDGSRLVGRDEVVDVLRARLSSSSGAGGSVGLTGEPGAGKSAVQAHLADLARAAGATVLGARGSSSESHLPYAALHQVLSPLLGRAPELPAPQRTALLASFGLADAPEVNPFFTSLAALELLVDAAGAAPVLVCLDDLQWMDRPSVDALAFVARRIADERVLLLSSAHTESTLLGDERTTTWVRLGGLSEADAHELVLRRAPALEPELRARVVELAGGNPLALVELARSAQDPAREWSELELPLTGRLERAYLARADELDAPARAVLDVAALDDGDDLAPVLAAAALVAGQDVGPGAAVPARELALLTVAGTTYAVAHPLVRSALRRAMPAQRRGEVHAALATVLGAHPERAVWHRASSVPGRDEQVASELEQVAGEARRRGAYATAASTLERAAELSPDPQDEAARLISAAELGYQLGRYAQVEQVTARTAGMSLRPRDRSRLAWLAGAFHDGATSEPAEVRHLVELARLATSQDDLDLAMQLLFGAARRVWWRDPGAAVRRDIVGAARDVPLPAGDPRLLAVLGLTESLELSAPVLQALDALPGDAAGRADIAGLLGIAAFCAGDFVRAESFLTVAVSGLRADGRLSLLAEALAIRSWAEINLGIFDAARSADEGARLAEETGQRVWAGTAELAAAFIDAVGGRWRGSSPLLARAEQTALQLPNASSSLLAGAQLVRGVGELAADRPAQAYGELLRVFAPTDPAFQRVQQLWTVGYLAEAAVRSGARPEARATLAAVDELADGSTAGGTRIALEYSRAVLADEATADGLFRDALAGAAQGFPWHHARLQLAHGSWLRRQRRVTESREPLRTARSAFDALGAQPWALRADQELRATGERGWRPTTSERERLSPQEAQIAALAARGLSNREIAQRLFLSHRTVGSHLYRIFPKLGITSRHQLAGVLTGPVPAAQMQSSD</sequence>
<dbReference type="RefSeq" id="WP_183061884.1">
    <property type="nucleotide sequence ID" value="NZ_RBWV01000011.1"/>
</dbReference>
<reference evidence="4 5" key="1">
    <citation type="submission" date="2018-10" db="EMBL/GenBank/DDBJ databases">
        <title>Genomic Encyclopedia of Archaeal and Bacterial Type Strains, Phase II (KMG-II): from individual species to whole genera.</title>
        <authorList>
            <person name="Goeker M."/>
        </authorList>
    </citation>
    <scope>NUCLEOTIDE SEQUENCE [LARGE SCALE GENOMIC DNA]</scope>
    <source>
        <strain evidence="4 5">RP-AC37</strain>
    </source>
</reference>
<dbReference type="SUPFAM" id="SSF46894">
    <property type="entry name" value="C-terminal effector domain of the bipartite response regulators"/>
    <property type="match status" value="1"/>
</dbReference>
<dbReference type="InterPro" id="IPR000792">
    <property type="entry name" value="Tscrpt_reg_LuxR_C"/>
</dbReference>
<dbReference type="InterPro" id="IPR041664">
    <property type="entry name" value="AAA_16"/>
</dbReference>
<dbReference type="GO" id="GO:0003677">
    <property type="term" value="F:DNA binding"/>
    <property type="evidence" value="ECO:0007669"/>
    <property type="project" value="InterPro"/>
</dbReference>
<accession>A0A420XPY2</accession>
<dbReference type="GO" id="GO:0005737">
    <property type="term" value="C:cytoplasm"/>
    <property type="evidence" value="ECO:0007669"/>
    <property type="project" value="TreeGrafter"/>
</dbReference>
<proteinExistence type="predicted"/>
<dbReference type="SUPFAM" id="SSF52540">
    <property type="entry name" value="P-loop containing nucleoside triphosphate hydrolases"/>
    <property type="match status" value="1"/>
</dbReference>
<dbReference type="PANTHER" id="PTHR16305">
    <property type="entry name" value="TESTICULAR SOLUBLE ADENYLYL CYCLASE"/>
    <property type="match status" value="1"/>
</dbReference>
<organism evidence="4 5">
    <name type="scientific">Motilibacter peucedani</name>
    <dbReference type="NCBI Taxonomy" id="598650"/>
    <lineage>
        <taxon>Bacteria</taxon>
        <taxon>Bacillati</taxon>
        <taxon>Actinomycetota</taxon>
        <taxon>Actinomycetes</taxon>
        <taxon>Motilibacterales</taxon>
        <taxon>Motilibacteraceae</taxon>
        <taxon>Motilibacter</taxon>
    </lineage>
</organism>
<evidence type="ECO:0000313" key="5">
    <source>
        <dbReference type="Proteomes" id="UP000281955"/>
    </source>
</evidence>
<protein>
    <submittedName>
        <fullName evidence="4">Regulatory LuxR family protein</fullName>
    </submittedName>
</protein>
<dbReference type="Proteomes" id="UP000281955">
    <property type="component" value="Unassembled WGS sequence"/>
</dbReference>
<dbReference type="PROSITE" id="PS00622">
    <property type="entry name" value="HTH_LUXR_1"/>
    <property type="match status" value="1"/>
</dbReference>
<dbReference type="InterPro" id="IPR016032">
    <property type="entry name" value="Sig_transdc_resp-reg_C-effctor"/>
</dbReference>
<evidence type="ECO:0000256" key="2">
    <source>
        <dbReference type="ARBA" id="ARBA00022840"/>
    </source>
</evidence>
<dbReference type="Pfam" id="PF00196">
    <property type="entry name" value="GerE"/>
    <property type="match status" value="1"/>
</dbReference>
<evidence type="ECO:0000256" key="1">
    <source>
        <dbReference type="ARBA" id="ARBA00022741"/>
    </source>
</evidence>
<dbReference type="CDD" id="cd06170">
    <property type="entry name" value="LuxR_C_like"/>
    <property type="match status" value="1"/>
</dbReference>
<comment type="caution">
    <text evidence="4">The sequence shown here is derived from an EMBL/GenBank/DDBJ whole genome shotgun (WGS) entry which is preliminary data.</text>
</comment>
<dbReference type="AlphaFoldDB" id="A0A420XPY2"/>
<dbReference type="Pfam" id="PF13191">
    <property type="entry name" value="AAA_16"/>
    <property type="match status" value="1"/>
</dbReference>
<dbReference type="InterPro" id="IPR027417">
    <property type="entry name" value="P-loop_NTPase"/>
</dbReference>
<dbReference type="GO" id="GO:0006355">
    <property type="term" value="P:regulation of DNA-templated transcription"/>
    <property type="evidence" value="ECO:0007669"/>
    <property type="project" value="InterPro"/>
</dbReference>
<gene>
    <name evidence="4" type="ORF">CLV35_1764</name>
</gene>
<keyword evidence="5" id="KW-1185">Reference proteome</keyword>
<dbReference type="PROSITE" id="PS50043">
    <property type="entry name" value="HTH_LUXR_2"/>
    <property type="match status" value="1"/>
</dbReference>
<evidence type="ECO:0000259" key="3">
    <source>
        <dbReference type="PROSITE" id="PS50043"/>
    </source>
</evidence>
<dbReference type="GO" id="GO:0005524">
    <property type="term" value="F:ATP binding"/>
    <property type="evidence" value="ECO:0007669"/>
    <property type="project" value="UniProtKB-KW"/>
</dbReference>
<dbReference type="EMBL" id="RBWV01000011">
    <property type="protein sequence ID" value="RKS75305.1"/>
    <property type="molecule type" value="Genomic_DNA"/>
</dbReference>
<name>A0A420XPY2_9ACTN</name>
<dbReference type="SMART" id="SM00421">
    <property type="entry name" value="HTH_LUXR"/>
    <property type="match status" value="1"/>
</dbReference>
<dbReference type="GO" id="GO:0004016">
    <property type="term" value="F:adenylate cyclase activity"/>
    <property type="evidence" value="ECO:0007669"/>
    <property type="project" value="TreeGrafter"/>
</dbReference>
<dbReference type="InterPro" id="IPR036388">
    <property type="entry name" value="WH-like_DNA-bd_sf"/>
</dbReference>
<dbReference type="InParanoid" id="A0A420XPY2"/>
<keyword evidence="1" id="KW-0547">Nucleotide-binding</keyword>